<comment type="caution">
    <text evidence="2">The sequence shown here is derived from an EMBL/GenBank/DDBJ whole genome shotgun (WGS) entry which is preliminary data.</text>
</comment>
<reference evidence="2 3" key="1">
    <citation type="submission" date="2020-04" db="EMBL/GenBank/DDBJ databases">
        <title>Gordonia sp. nov. TBRC 11910.</title>
        <authorList>
            <person name="Suriyachadkun C."/>
        </authorList>
    </citation>
    <scope>NUCLEOTIDE SEQUENCE [LARGE SCALE GENOMIC DNA]</scope>
    <source>
        <strain evidence="2 3">TBRC 11910</strain>
    </source>
</reference>
<feature type="domain" description="DUF5615" evidence="1">
    <location>
        <begin position="1"/>
        <end position="65"/>
    </location>
</feature>
<sequence length="72" mass="7891">MKFLVDAQLPRRLSDLLAAAGHDAIHSSSLTSGNRTSDAEICDHADSQNRTVISKDRDFRDSHLRPCVSVNA</sequence>
<evidence type="ECO:0000259" key="1">
    <source>
        <dbReference type="Pfam" id="PF18480"/>
    </source>
</evidence>
<protein>
    <submittedName>
        <fullName evidence="2">DUF5615 family PIN-like protein</fullName>
    </submittedName>
</protein>
<keyword evidence="3" id="KW-1185">Reference proteome</keyword>
<gene>
    <name evidence="2" type="ORF">HH308_22650</name>
</gene>
<proteinExistence type="predicted"/>
<organism evidence="2 3">
    <name type="scientific">Gordonia asplenii</name>
    <dbReference type="NCBI Taxonomy" id="2725283"/>
    <lineage>
        <taxon>Bacteria</taxon>
        <taxon>Bacillati</taxon>
        <taxon>Actinomycetota</taxon>
        <taxon>Actinomycetes</taxon>
        <taxon>Mycobacteriales</taxon>
        <taxon>Gordoniaceae</taxon>
        <taxon>Gordonia</taxon>
    </lineage>
</organism>
<dbReference type="RefSeq" id="WP_170196515.1">
    <property type="nucleotide sequence ID" value="NZ_JABBNB010000029.1"/>
</dbReference>
<dbReference type="AlphaFoldDB" id="A0A848L8V4"/>
<dbReference type="EMBL" id="JABBNB010000029">
    <property type="protein sequence ID" value="NMO04018.1"/>
    <property type="molecule type" value="Genomic_DNA"/>
</dbReference>
<name>A0A848L8V4_9ACTN</name>
<dbReference type="Pfam" id="PF18480">
    <property type="entry name" value="DUF5615"/>
    <property type="match status" value="1"/>
</dbReference>
<evidence type="ECO:0000313" key="2">
    <source>
        <dbReference type="EMBL" id="NMO04018.1"/>
    </source>
</evidence>
<dbReference type="InterPro" id="IPR041049">
    <property type="entry name" value="DUF5615"/>
</dbReference>
<accession>A0A848L8V4</accession>
<evidence type="ECO:0000313" key="3">
    <source>
        <dbReference type="Proteomes" id="UP000550729"/>
    </source>
</evidence>
<dbReference type="Proteomes" id="UP000550729">
    <property type="component" value="Unassembled WGS sequence"/>
</dbReference>